<dbReference type="RefSeq" id="WP_092435960.1">
    <property type="nucleotide sequence ID" value="NZ_FMYP01000009.1"/>
</dbReference>
<evidence type="ECO:0000256" key="4">
    <source>
        <dbReference type="ARBA" id="ARBA00012564"/>
    </source>
</evidence>
<name>A0A1G6HAY3_9BACT</name>
<accession>A0A1G6HAY3</accession>
<evidence type="ECO:0000259" key="13">
    <source>
        <dbReference type="Pfam" id="PF01433"/>
    </source>
</evidence>
<dbReference type="Pfam" id="PF17900">
    <property type="entry name" value="Peptidase_M1_N"/>
    <property type="match status" value="1"/>
</dbReference>
<dbReference type="InterPro" id="IPR026444">
    <property type="entry name" value="Secre_tail"/>
</dbReference>
<evidence type="ECO:0000313" key="16">
    <source>
        <dbReference type="EMBL" id="SDB91457.1"/>
    </source>
</evidence>
<feature type="signal peptide" evidence="12">
    <location>
        <begin position="1"/>
        <end position="24"/>
    </location>
</feature>
<dbReference type="Gene3D" id="1.10.390.10">
    <property type="entry name" value="Neutral Protease Domain 2"/>
    <property type="match status" value="1"/>
</dbReference>
<proteinExistence type="inferred from homology"/>
<feature type="chain" id="PRO_5011648951" description="Aminopeptidase N" evidence="12">
    <location>
        <begin position="25"/>
        <end position="640"/>
    </location>
</feature>
<comment type="catalytic activity">
    <reaction evidence="1">
        <text>Release of an N-terminal amino acid, Xaa-|-Yaa- from a peptide, amide or arylamide. Xaa is preferably Ala, but may be most amino acids including Pro (slow action). When a terminal hydrophobic residue is followed by a prolyl residue, the two may be released as an intact Xaa-Pro dipeptide.</text>
        <dbReference type="EC" id="3.4.11.2"/>
    </reaction>
</comment>
<dbReference type="InterPro" id="IPR001930">
    <property type="entry name" value="Peptidase_M1"/>
</dbReference>
<keyword evidence="12" id="KW-0732">Signal</keyword>
<comment type="cofactor">
    <cofactor evidence="2">
        <name>Zn(2+)</name>
        <dbReference type="ChEBI" id="CHEBI:29105"/>
    </cofactor>
</comment>
<feature type="domain" description="Aminopeptidase N-like N-terminal" evidence="14">
    <location>
        <begin position="53"/>
        <end position="225"/>
    </location>
</feature>
<dbReference type="GO" id="GO:0043171">
    <property type="term" value="P:peptide catabolic process"/>
    <property type="evidence" value="ECO:0007669"/>
    <property type="project" value="TreeGrafter"/>
</dbReference>
<dbReference type="GO" id="GO:0016020">
    <property type="term" value="C:membrane"/>
    <property type="evidence" value="ECO:0007669"/>
    <property type="project" value="TreeGrafter"/>
</dbReference>
<gene>
    <name evidence="16" type="ORF">SAMN05216323_10098</name>
</gene>
<keyword evidence="6" id="KW-0031">Aminopeptidase</keyword>
<dbReference type="NCBIfam" id="TIGR04183">
    <property type="entry name" value="Por_Secre_tail"/>
    <property type="match status" value="1"/>
</dbReference>
<dbReference type="SUPFAM" id="SSF55486">
    <property type="entry name" value="Metalloproteases ('zincins'), catalytic domain"/>
    <property type="match status" value="1"/>
</dbReference>
<dbReference type="GO" id="GO:0042277">
    <property type="term" value="F:peptide binding"/>
    <property type="evidence" value="ECO:0007669"/>
    <property type="project" value="TreeGrafter"/>
</dbReference>
<organism evidence="16 17">
    <name type="scientific">Williamwhitmania taraxaci</name>
    <dbReference type="NCBI Taxonomy" id="1640674"/>
    <lineage>
        <taxon>Bacteria</taxon>
        <taxon>Pseudomonadati</taxon>
        <taxon>Bacteroidota</taxon>
        <taxon>Bacteroidia</taxon>
        <taxon>Bacteroidales</taxon>
        <taxon>Williamwhitmaniaceae</taxon>
        <taxon>Williamwhitmania</taxon>
    </lineage>
</organism>
<evidence type="ECO:0000256" key="3">
    <source>
        <dbReference type="ARBA" id="ARBA00010136"/>
    </source>
</evidence>
<evidence type="ECO:0000256" key="9">
    <source>
        <dbReference type="ARBA" id="ARBA00022801"/>
    </source>
</evidence>
<evidence type="ECO:0000256" key="11">
    <source>
        <dbReference type="ARBA" id="ARBA00023049"/>
    </source>
</evidence>
<dbReference type="Pfam" id="PF18962">
    <property type="entry name" value="Por_Secre_tail"/>
    <property type="match status" value="1"/>
</dbReference>
<dbReference type="PANTHER" id="PTHR11533:SF174">
    <property type="entry name" value="PUROMYCIN-SENSITIVE AMINOPEPTIDASE-RELATED"/>
    <property type="match status" value="1"/>
</dbReference>
<keyword evidence="7" id="KW-0645">Protease</keyword>
<evidence type="ECO:0000256" key="7">
    <source>
        <dbReference type="ARBA" id="ARBA00022670"/>
    </source>
</evidence>
<evidence type="ECO:0000256" key="8">
    <source>
        <dbReference type="ARBA" id="ARBA00022723"/>
    </source>
</evidence>
<dbReference type="GO" id="GO:0008270">
    <property type="term" value="F:zinc ion binding"/>
    <property type="evidence" value="ECO:0007669"/>
    <property type="project" value="InterPro"/>
</dbReference>
<keyword evidence="9" id="KW-0378">Hydrolase</keyword>
<dbReference type="CDD" id="cd09603">
    <property type="entry name" value="M1_APN_like"/>
    <property type="match status" value="1"/>
</dbReference>
<dbReference type="EMBL" id="FMYP01000009">
    <property type="protein sequence ID" value="SDB91457.1"/>
    <property type="molecule type" value="Genomic_DNA"/>
</dbReference>
<dbReference type="InterPro" id="IPR027268">
    <property type="entry name" value="Peptidase_M4/M1_CTD_sf"/>
</dbReference>
<dbReference type="Gene3D" id="2.60.40.1730">
    <property type="entry name" value="tricorn interacting facor f3 domain"/>
    <property type="match status" value="1"/>
</dbReference>
<keyword evidence="17" id="KW-1185">Reference proteome</keyword>
<dbReference type="STRING" id="1640674.SAMN05216323_10098"/>
<dbReference type="EC" id="3.4.11.2" evidence="4"/>
<dbReference type="GO" id="GO:0006508">
    <property type="term" value="P:proteolysis"/>
    <property type="evidence" value="ECO:0007669"/>
    <property type="project" value="UniProtKB-KW"/>
</dbReference>
<keyword evidence="10" id="KW-0862">Zinc</keyword>
<dbReference type="InterPro" id="IPR045357">
    <property type="entry name" value="Aminopeptidase_N-like_N"/>
</dbReference>
<evidence type="ECO:0000256" key="1">
    <source>
        <dbReference type="ARBA" id="ARBA00000098"/>
    </source>
</evidence>
<dbReference type="PANTHER" id="PTHR11533">
    <property type="entry name" value="PROTEASE M1 ZINC METALLOPROTEASE"/>
    <property type="match status" value="1"/>
</dbReference>
<protein>
    <recommendedName>
        <fullName evidence="5">Aminopeptidase N</fullName>
        <ecNumber evidence="4">3.4.11.2</ecNumber>
    </recommendedName>
</protein>
<evidence type="ECO:0000256" key="2">
    <source>
        <dbReference type="ARBA" id="ARBA00001947"/>
    </source>
</evidence>
<sequence length="640" mass="71705">MIKKILTVFAIAASALSANTEVFAQRSMPMFSQSGQKPSTRQLSDMANYDVKFYHIDLSVTNTSTTLAGSTTIKMQSKVASLSLIVLQLTSQLAVSAVVVNQQAATFSRSGDELRITPNTPIAQNEYATVKVTYSGTPTGLEGIQSTRDNSWSQTILWTLSESYHAYEWFPVKQDLTDKADSAYVWLTVPSTLTAASNGLLKKVTDMGNSKKRFEWQTYYPIDYYLLSMTVGNYTQYNNSASIDGTTMPIQHFVYSTAGCLESNKTAIDATPGMVELYSQLFVPYPFKNEKYGHVMAPIGGGMEHQTLTTLSSFGYTLIAHELAHQWFGDYVTCANWQDIWVNEGFASYLEYIYLENNNQTVAASNWMTEARQYALQEPNGSVYIPITEINSESRIFSYTLSYKKGAVIIHMLRKEIDNDEKFYGSLRLFLNTFGHSTATGMDVLNTINTYTGKDYTWFFDQWYYGKGYPTVSSTYKYANDTVALTLKQTASNVATPFFRMSMDVRFTTNGVVTDTTLVWTANNQEFKVKTGGAPTTIVLDPQNELLIKRNGAPVDINENTRLSQVRVFPNPAKDDFIVEVNPTMVGAALVIHDLSGRIAYRTTLGKERQEISTSNWIKGIYLGTITHERVATNFKMVKE</sequence>
<evidence type="ECO:0000313" key="17">
    <source>
        <dbReference type="Proteomes" id="UP000199452"/>
    </source>
</evidence>
<feature type="domain" description="Peptidase M1 membrane alanine aminopeptidase" evidence="13">
    <location>
        <begin position="317"/>
        <end position="463"/>
    </location>
</feature>
<dbReference type="GO" id="GO:0005737">
    <property type="term" value="C:cytoplasm"/>
    <property type="evidence" value="ECO:0007669"/>
    <property type="project" value="TreeGrafter"/>
</dbReference>
<evidence type="ECO:0000256" key="10">
    <source>
        <dbReference type="ARBA" id="ARBA00022833"/>
    </source>
</evidence>
<dbReference type="Pfam" id="PF01433">
    <property type="entry name" value="Peptidase_M1"/>
    <property type="match status" value="1"/>
</dbReference>
<dbReference type="OrthoDB" id="100605at2"/>
<keyword evidence="8" id="KW-0479">Metal-binding</keyword>
<dbReference type="InterPro" id="IPR042097">
    <property type="entry name" value="Aminopeptidase_N-like_N_sf"/>
</dbReference>
<dbReference type="SUPFAM" id="SSF63737">
    <property type="entry name" value="Leukotriene A4 hydrolase N-terminal domain"/>
    <property type="match status" value="1"/>
</dbReference>
<dbReference type="GO" id="GO:0016285">
    <property type="term" value="F:alanyl aminopeptidase activity"/>
    <property type="evidence" value="ECO:0007669"/>
    <property type="project" value="UniProtKB-EC"/>
</dbReference>
<dbReference type="Proteomes" id="UP000199452">
    <property type="component" value="Unassembled WGS sequence"/>
</dbReference>
<dbReference type="PRINTS" id="PR00756">
    <property type="entry name" value="ALADIPTASE"/>
</dbReference>
<dbReference type="AlphaFoldDB" id="A0A1G6HAY3"/>
<evidence type="ECO:0000259" key="14">
    <source>
        <dbReference type="Pfam" id="PF17900"/>
    </source>
</evidence>
<feature type="domain" description="Secretion system C-terminal sorting" evidence="15">
    <location>
        <begin position="568"/>
        <end position="633"/>
    </location>
</feature>
<dbReference type="GO" id="GO:0070006">
    <property type="term" value="F:metalloaminopeptidase activity"/>
    <property type="evidence" value="ECO:0007669"/>
    <property type="project" value="TreeGrafter"/>
</dbReference>
<evidence type="ECO:0000256" key="12">
    <source>
        <dbReference type="SAM" id="SignalP"/>
    </source>
</evidence>
<evidence type="ECO:0000259" key="15">
    <source>
        <dbReference type="Pfam" id="PF18962"/>
    </source>
</evidence>
<evidence type="ECO:0000256" key="6">
    <source>
        <dbReference type="ARBA" id="ARBA00022438"/>
    </source>
</evidence>
<dbReference type="GO" id="GO:0005615">
    <property type="term" value="C:extracellular space"/>
    <property type="evidence" value="ECO:0007669"/>
    <property type="project" value="TreeGrafter"/>
</dbReference>
<dbReference type="InterPro" id="IPR014782">
    <property type="entry name" value="Peptidase_M1_dom"/>
</dbReference>
<keyword evidence="11" id="KW-0482">Metalloprotease</keyword>
<reference evidence="16 17" key="1">
    <citation type="submission" date="2016-09" db="EMBL/GenBank/DDBJ databases">
        <authorList>
            <person name="Capua I."/>
            <person name="De Benedictis P."/>
            <person name="Joannis T."/>
            <person name="Lombin L.H."/>
            <person name="Cattoli G."/>
        </authorList>
    </citation>
    <scope>NUCLEOTIDE SEQUENCE [LARGE SCALE GENOMIC DNA]</scope>
    <source>
        <strain evidence="16 17">A7P-90m</strain>
    </source>
</reference>
<evidence type="ECO:0000256" key="5">
    <source>
        <dbReference type="ARBA" id="ARBA00015611"/>
    </source>
</evidence>
<dbReference type="InterPro" id="IPR050344">
    <property type="entry name" value="Peptidase_M1_aminopeptidases"/>
</dbReference>
<comment type="similarity">
    <text evidence="3">Belongs to the peptidase M1 family.</text>
</comment>